<gene>
    <name evidence="2" type="ORF">BRARA_G00337</name>
</gene>
<dbReference type="PANTHER" id="PTHR10492">
    <property type="match status" value="1"/>
</dbReference>
<reference evidence="2 3" key="1">
    <citation type="submission" date="2018-06" db="EMBL/GenBank/DDBJ databases">
        <title>WGS assembly of Brassica rapa FPsc.</title>
        <authorList>
            <person name="Bowman J."/>
            <person name="Kohchi T."/>
            <person name="Yamato K."/>
            <person name="Jenkins J."/>
            <person name="Shu S."/>
            <person name="Ishizaki K."/>
            <person name="Yamaoka S."/>
            <person name="Nishihama R."/>
            <person name="Nakamura Y."/>
            <person name="Berger F."/>
            <person name="Adam C."/>
            <person name="Aki S."/>
            <person name="Althoff F."/>
            <person name="Araki T."/>
            <person name="Arteaga-Vazquez M."/>
            <person name="Balasubrmanian S."/>
            <person name="Bauer D."/>
            <person name="Boehm C."/>
            <person name="Briginshaw L."/>
            <person name="Caballero-Perez J."/>
            <person name="Catarino B."/>
            <person name="Chen F."/>
            <person name="Chiyoda S."/>
            <person name="Chovatia M."/>
            <person name="Davies K."/>
            <person name="Delmans M."/>
            <person name="Demura T."/>
            <person name="Dierschke T."/>
            <person name="Dolan L."/>
            <person name="Dorantes-Acosta A."/>
            <person name="Eklund D."/>
            <person name="Florent S."/>
            <person name="Flores-Sandoval E."/>
            <person name="Fujiyama A."/>
            <person name="Fukuzawa H."/>
            <person name="Galik B."/>
            <person name="Grimanelli D."/>
            <person name="Grimwood J."/>
            <person name="Grossniklaus U."/>
            <person name="Hamada T."/>
            <person name="Haseloff J."/>
            <person name="Hetherington A."/>
            <person name="Higo A."/>
            <person name="Hirakawa Y."/>
            <person name="Hundley H."/>
            <person name="Ikeda Y."/>
            <person name="Inoue K."/>
            <person name="Inoue S."/>
            <person name="Ishida S."/>
            <person name="Jia Q."/>
            <person name="Kakita M."/>
            <person name="Kanazawa T."/>
            <person name="Kawai Y."/>
            <person name="Kawashima T."/>
            <person name="Kennedy M."/>
            <person name="Kinose K."/>
            <person name="Kinoshita T."/>
            <person name="Kohara Y."/>
            <person name="Koide E."/>
            <person name="Komatsu K."/>
            <person name="Kopischke S."/>
            <person name="Kubo M."/>
            <person name="Kyozuka J."/>
            <person name="Lagercrantz U."/>
            <person name="Lin S."/>
            <person name="Lindquist E."/>
            <person name="Lipzen A."/>
            <person name="Lu C."/>
            <person name="Luna E."/>
            <person name="Martienssen R."/>
            <person name="Minamino N."/>
            <person name="Mizutani M."/>
            <person name="Mizutani M."/>
            <person name="Mochizuki N."/>
            <person name="Monte I."/>
            <person name="Mosher R."/>
            <person name="Nagasaki H."/>
            <person name="Nakagami H."/>
            <person name="Naramoto S."/>
            <person name="Nishitani K."/>
            <person name="Ohtani M."/>
            <person name="Okamoto T."/>
            <person name="Okumura M."/>
            <person name="Phillips J."/>
            <person name="Pollak B."/>
            <person name="Reinders A."/>
            <person name="Roevekamp M."/>
            <person name="Sano R."/>
            <person name="Sawa S."/>
            <person name="Schmid M."/>
            <person name="Shirakawa M."/>
            <person name="Solano R."/>
            <person name="Spunde A."/>
            <person name="Suetsugu N."/>
            <person name="Sugano S."/>
            <person name="Sugiyama A."/>
            <person name="Sun R."/>
            <person name="Suzuki Y."/>
            <person name="Takenaka M."/>
            <person name="Takezawa D."/>
            <person name="Tomogane H."/>
            <person name="Tsuzuki M."/>
            <person name="Ueda T."/>
            <person name="Umeda M."/>
            <person name="Ward J."/>
            <person name="Watanabe Y."/>
            <person name="Yazaki K."/>
            <person name="Yokoyama R."/>
            <person name="Yoshitake Y."/>
            <person name="Yotsui I."/>
            <person name="Zachgo S."/>
            <person name="Schmutz J."/>
        </authorList>
    </citation>
    <scope>NUCLEOTIDE SEQUENCE [LARGE SCALE GENOMIC DNA]</scope>
    <source>
        <strain evidence="3">cv. B-3</strain>
    </source>
</reference>
<dbReference type="Proteomes" id="UP000264353">
    <property type="component" value="Chromosome A7"/>
</dbReference>
<proteinExistence type="predicted"/>
<dbReference type="SUPFAM" id="SSF52540">
    <property type="entry name" value="P-loop containing nucleoside triphosphate hydrolases"/>
    <property type="match status" value="1"/>
</dbReference>
<feature type="domain" description="DNA helicase Pif1-like 2B" evidence="1">
    <location>
        <begin position="137"/>
        <end position="168"/>
    </location>
</feature>
<dbReference type="PANTHER" id="PTHR10492:SF90">
    <property type="entry name" value="ATP-DEPENDENT DNA HELICASE"/>
    <property type="match status" value="1"/>
</dbReference>
<accession>A0A397YHW3</accession>
<sequence>LKHTPNSYLWPYAQIHTLSINMRLRQTDIEFVEWILGVGNRTAAIVETEGRSQEDGEQILVADKFMLPMSDQPHQTISDAAYPNFVNNYLNRSYLTGRAILAPTNAITAAEKEYLSSDSVAFGSTPEDDWTNNYTQEYLNSLEFAGLPNHKLSLKVGAPVMTLRNLNRLCYAMTINKSQGQIFSQCQFYVAVSRVTLEGHHILDDTESTTRKYAVTNIVYREIYRNLRTSK</sequence>
<dbReference type="InterPro" id="IPR027417">
    <property type="entry name" value="P-loop_NTPase"/>
</dbReference>
<protein>
    <recommendedName>
        <fullName evidence="1">DNA helicase Pif1-like 2B domain-containing protein</fullName>
    </recommendedName>
</protein>
<name>A0A397YHW3_BRACM</name>
<dbReference type="Pfam" id="PF21530">
    <property type="entry name" value="Pif1_2B_dom"/>
    <property type="match status" value="1"/>
</dbReference>
<evidence type="ECO:0000259" key="1">
    <source>
        <dbReference type="Pfam" id="PF21530"/>
    </source>
</evidence>
<dbReference type="AlphaFoldDB" id="A0A397YHW3"/>
<organism evidence="2 3">
    <name type="scientific">Brassica campestris</name>
    <name type="common">Field mustard</name>
    <dbReference type="NCBI Taxonomy" id="3711"/>
    <lineage>
        <taxon>Eukaryota</taxon>
        <taxon>Viridiplantae</taxon>
        <taxon>Streptophyta</taxon>
        <taxon>Embryophyta</taxon>
        <taxon>Tracheophyta</taxon>
        <taxon>Spermatophyta</taxon>
        <taxon>Magnoliopsida</taxon>
        <taxon>eudicotyledons</taxon>
        <taxon>Gunneridae</taxon>
        <taxon>Pentapetalae</taxon>
        <taxon>rosids</taxon>
        <taxon>malvids</taxon>
        <taxon>Brassicales</taxon>
        <taxon>Brassicaceae</taxon>
        <taxon>Brassiceae</taxon>
        <taxon>Brassica</taxon>
    </lineage>
</organism>
<evidence type="ECO:0000313" key="3">
    <source>
        <dbReference type="Proteomes" id="UP000264353"/>
    </source>
</evidence>
<feature type="non-terminal residue" evidence="2">
    <location>
        <position position="1"/>
    </location>
</feature>
<dbReference type="EMBL" id="CM010634">
    <property type="protein sequence ID" value="RID52907.1"/>
    <property type="molecule type" value="Genomic_DNA"/>
</dbReference>
<dbReference type="InterPro" id="IPR049163">
    <property type="entry name" value="Pif1-like_2B_dom"/>
</dbReference>
<evidence type="ECO:0000313" key="2">
    <source>
        <dbReference type="EMBL" id="RID52907.1"/>
    </source>
</evidence>